<dbReference type="SUPFAM" id="SSF56784">
    <property type="entry name" value="HAD-like"/>
    <property type="match status" value="1"/>
</dbReference>
<dbReference type="InterPro" id="IPR059000">
    <property type="entry name" value="ATPase_P-type_domA"/>
</dbReference>
<dbReference type="NCBIfam" id="TIGR01494">
    <property type="entry name" value="ATPase_P-type"/>
    <property type="match status" value="2"/>
</dbReference>
<reference evidence="10 11" key="1">
    <citation type="journal article" date="2014" name="Antonie Van Leeuwenhoek">
        <title>Hyphomonas beringensis sp. nov. and Hyphomonas chukchiensis sp. nov., isolated from surface seawater of the Bering Sea and Chukchi Sea.</title>
        <authorList>
            <person name="Li C."/>
            <person name="Lai Q."/>
            <person name="Li G."/>
            <person name="Dong C."/>
            <person name="Wang J."/>
            <person name="Liao Y."/>
            <person name="Shao Z."/>
        </authorList>
    </citation>
    <scope>NUCLEOTIDE SEQUENCE [LARGE SCALE GENOMIC DNA]</scope>
    <source>
        <strain evidence="10 11">MHS-2</strain>
    </source>
</reference>
<dbReference type="InterPro" id="IPR036412">
    <property type="entry name" value="HAD-like_sf"/>
</dbReference>
<evidence type="ECO:0000256" key="5">
    <source>
        <dbReference type="ARBA" id="ARBA00022967"/>
    </source>
</evidence>
<dbReference type="PRINTS" id="PR00943">
    <property type="entry name" value="CUATPASE"/>
</dbReference>
<sequence>MTLSLRDNEVLLASEPAGPGLRKSIYSVPGMSCAGCIAKVESGLGKLSSVTQARVNLSTKRVAVTWDEAQGVPPIQNTLSDLGFESHIQSQMVKVRDTTQSNLLRALAVSGFAAGNIMMLSVAVWSGASDTTRDLFHWISAAIAFPTLLYAGRIFYIPAFQAIRKGRVSMDVPVTIGLLLTFMMSLYDTFTHGLHAYFDAVVTLLFFLLIGRTLDHLMRQRARDVISDLERLVPDSVQVVDATGGHAFMATADILPGMTLQIALGDRFPVNVRVVSGVSDVDLSLVSGESVPKRTEPGDVIVAGALNLTGPLVVEAIAAANQSFLSQMIELIEGTEASRHAYKPIVDQVVAWYAPVVHLAAFSAFAVWYFLGAGIHHSLTVAVSVLIITCPCALGLAVPMVQVMASKRLMQQGVLMRDGAALERLNQIDTVIFDKTGTLTSGMPELVNAEQLLPAHLAIIKRMARHSRHPYSRVLADLSIVGSESGSIGNVSEHPGSGLEAVSEDGIYRFGRADWALKDQTQSIAFQGPVLSRNGEWLATLEFEHSLHSSAAPLIQTLKARGLPVEIVSGDATNAVNKIAERLQVDSACAAMLPAEKLKHIIEREADGSRVLMIGDGVNDVPAMQAAYVSMAPSSAVDIGRSAADFVFLRDDLSSVLTSLQVAQKSRALIIQNIAFALLYNLVAVPAACGGLVTPLFAAIAMSGSSIVVVANALRLSGARSGNQSFRRKRGFRKPSLMPAE</sequence>
<feature type="transmembrane region" description="Helical" evidence="8">
    <location>
        <begin position="103"/>
        <end position="123"/>
    </location>
</feature>
<feature type="domain" description="HMA" evidence="9">
    <location>
        <begin position="22"/>
        <end position="87"/>
    </location>
</feature>
<feature type="transmembrane region" description="Helical" evidence="8">
    <location>
        <begin position="135"/>
        <end position="156"/>
    </location>
</feature>
<dbReference type="CDD" id="cd00371">
    <property type="entry name" value="HMA"/>
    <property type="match status" value="1"/>
</dbReference>
<dbReference type="PROSITE" id="PS00154">
    <property type="entry name" value="ATPASE_E1_E2"/>
    <property type="match status" value="1"/>
</dbReference>
<dbReference type="STRING" id="1280950.HJO_06195"/>
<dbReference type="InterPro" id="IPR006121">
    <property type="entry name" value="HMA_dom"/>
</dbReference>
<evidence type="ECO:0000313" key="11">
    <source>
        <dbReference type="Proteomes" id="UP000025171"/>
    </source>
</evidence>
<keyword evidence="8" id="KW-0547">Nucleotide-binding</keyword>
<evidence type="ECO:0000256" key="4">
    <source>
        <dbReference type="ARBA" id="ARBA00022723"/>
    </source>
</evidence>
<feature type="transmembrane region" description="Helical" evidence="8">
    <location>
        <begin position="699"/>
        <end position="718"/>
    </location>
</feature>
<keyword evidence="8" id="KW-1003">Cell membrane</keyword>
<keyword evidence="3 8" id="KW-0812">Transmembrane</keyword>
<comment type="subcellular location">
    <subcellularLocation>
        <location evidence="8">Cell membrane</location>
    </subcellularLocation>
    <subcellularLocation>
        <location evidence="1">Membrane</location>
    </subcellularLocation>
</comment>
<dbReference type="NCBIfam" id="TIGR01511">
    <property type="entry name" value="ATPase-IB1_Cu"/>
    <property type="match status" value="1"/>
</dbReference>
<dbReference type="InterPro" id="IPR023299">
    <property type="entry name" value="ATPase_P-typ_cyto_dom_N"/>
</dbReference>
<dbReference type="PANTHER" id="PTHR46594:SF4">
    <property type="entry name" value="P-TYPE CATION-TRANSPORTING ATPASE"/>
    <property type="match status" value="1"/>
</dbReference>
<accession>A0A059FRY5</accession>
<keyword evidence="11" id="KW-1185">Reference proteome</keyword>
<dbReference type="Gene3D" id="3.30.70.100">
    <property type="match status" value="1"/>
</dbReference>
<dbReference type="Gene3D" id="3.40.50.1000">
    <property type="entry name" value="HAD superfamily/HAD-like"/>
    <property type="match status" value="1"/>
</dbReference>
<dbReference type="InterPro" id="IPR027256">
    <property type="entry name" value="P-typ_ATPase_IB"/>
</dbReference>
<proteinExistence type="inferred from homology"/>
<comment type="caution">
    <text evidence="10">The sequence shown here is derived from an EMBL/GenBank/DDBJ whole genome shotgun (WGS) entry which is preliminary data.</text>
</comment>
<evidence type="ECO:0000256" key="1">
    <source>
        <dbReference type="ARBA" id="ARBA00004370"/>
    </source>
</evidence>
<feature type="transmembrane region" description="Helical" evidence="8">
    <location>
        <begin position="349"/>
        <end position="371"/>
    </location>
</feature>
<dbReference type="EMBL" id="ARYK01000002">
    <property type="protein sequence ID" value="KCZ93424.1"/>
    <property type="molecule type" value="Genomic_DNA"/>
</dbReference>
<gene>
    <name evidence="10" type="ORF">HJO_06195</name>
</gene>
<comment type="similarity">
    <text evidence="2 8">Belongs to the cation transport ATPase (P-type) (TC 3.A.3) family. Type IB subfamily.</text>
</comment>
<dbReference type="GO" id="GO:0016887">
    <property type="term" value="F:ATP hydrolysis activity"/>
    <property type="evidence" value="ECO:0007669"/>
    <property type="project" value="InterPro"/>
</dbReference>
<dbReference type="InterPro" id="IPR001757">
    <property type="entry name" value="P_typ_ATPase"/>
</dbReference>
<dbReference type="Gene3D" id="2.70.150.10">
    <property type="entry name" value="Calcium-transporting ATPase, cytoplasmic transduction domain A"/>
    <property type="match status" value="1"/>
</dbReference>
<keyword evidence="7 8" id="KW-0472">Membrane</keyword>
<keyword evidence="8" id="KW-0067">ATP-binding</keyword>
<keyword evidence="6 8" id="KW-1133">Transmembrane helix</keyword>
<dbReference type="PATRIC" id="fig|1280950.3.peg.1245"/>
<dbReference type="eggNOG" id="COG2217">
    <property type="taxonomic scope" value="Bacteria"/>
</dbReference>
<dbReference type="Gene3D" id="3.40.1110.10">
    <property type="entry name" value="Calcium-transporting ATPase, cytoplasmic domain N"/>
    <property type="match status" value="1"/>
</dbReference>
<evidence type="ECO:0000256" key="7">
    <source>
        <dbReference type="ARBA" id="ARBA00023136"/>
    </source>
</evidence>
<dbReference type="GO" id="GO:0030001">
    <property type="term" value="P:metal ion transport"/>
    <property type="evidence" value="ECO:0007669"/>
    <property type="project" value="UniProtKB-ARBA"/>
</dbReference>
<evidence type="ECO:0000256" key="3">
    <source>
        <dbReference type="ARBA" id="ARBA00022692"/>
    </source>
</evidence>
<dbReference type="GO" id="GO:0019829">
    <property type="term" value="F:ATPase-coupled monoatomic cation transmembrane transporter activity"/>
    <property type="evidence" value="ECO:0007669"/>
    <property type="project" value="InterPro"/>
</dbReference>
<evidence type="ECO:0000313" key="10">
    <source>
        <dbReference type="EMBL" id="KCZ93424.1"/>
    </source>
</evidence>
<dbReference type="SUPFAM" id="SSF81653">
    <property type="entry name" value="Calcium ATPase, transduction domain A"/>
    <property type="match status" value="1"/>
</dbReference>
<feature type="transmembrane region" description="Helical" evidence="8">
    <location>
        <begin position="377"/>
        <end position="401"/>
    </location>
</feature>
<dbReference type="PROSITE" id="PS01047">
    <property type="entry name" value="HMA_1"/>
    <property type="match status" value="1"/>
</dbReference>
<feature type="transmembrane region" description="Helical" evidence="8">
    <location>
        <begin position="193"/>
        <end position="211"/>
    </location>
</feature>
<dbReference type="PRINTS" id="PR00119">
    <property type="entry name" value="CATATPASE"/>
</dbReference>
<dbReference type="SUPFAM" id="SSF81665">
    <property type="entry name" value="Calcium ATPase, transmembrane domain M"/>
    <property type="match status" value="1"/>
</dbReference>
<dbReference type="PROSITE" id="PS01229">
    <property type="entry name" value="COF_2"/>
    <property type="match status" value="1"/>
</dbReference>
<dbReference type="InterPro" id="IPR017969">
    <property type="entry name" value="Heavy-metal-associated_CS"/>
</dbReference>
<dbReference type="InterPro" id="IPR018303">
    <property type="entry name" value="ATPase_P-typ_P_site"/>
</dbReference>
<evidence type="ECO:0000259" key="9">
    <source>
        <dbReference type="PROSITE" id="PS50846"/>
    </source>
</evidence>
<dbReference type="Pfam" id="PF00122">
    <property type="entry name" value="E1-E2_ATPase"/>
    <property type="match status" value="1"/>
</dbReference>
<dbReference type="RefSeq" id="WP_051618345.1">
    <property type="nucleotide sequence ID" value="NZ_ARYK01000002.1"/>
</dbReference>
<evidence type="ECO:0000256" key="6">
    <source>
        <dbReference type="ARBA" id="ARBA00022989"/>
    </source>
</evidence>
<dbReference type="GO" id="GO:0005886">
    <property type="term" value="C:plasma membrane"/>
    <property type="evidence" value="ECO:0007669"/>
    <property type="project" value="UniProtKB-SubCell"/>
</dbReference>
<dbReference type="PANTHER" id="PTHR46594">
    <property type="entry name" value="P-TYPE CATION-TRANSPORTING ATPASE"/>
    <property type="match status" value="1"/>
</dbReference>
<keyword evidence="4 8" id="KW-0479">Metal-binding</keyword>
<dbReference type="SUPFAM" id="SSF55008">
    <property type="entry name" value="HMA, heavy metal-associated domain"/>
    <property type="match status" value="1"/>
</dbReference>
<evidence type="ECO:0000256" key="8">
    <source>
        <dbReference type="RuleBase" id="RU362081"/>
    </source>
</evidence>
<dbReference type="PROSITE" id="PS50846">
    <property type="entry name" value="HMA_2"/>
    <property type="match status" value="1"/>
</dbReference>
<dbReference type="InterPro" id="IPR008250">
    <property type="entry name" value="ATPase_P-typ_transduc_dom_A_sf"/>
</dbReference>
<feature type="transmembrane region" description="Helical" evidence="8">
    <location>
        <begin position="674"/>
        <end position="693"/>
    </location>
</feature>
<dbReference type="AlphaFoldDB" id="A0A059FRY5"/>
<dbReference type="OrthoDB" id="9807843at2"/>
<dbReference type="GO" id="GO:0015662">
    <property type="term" value="F:P-type ion transporter activity"/>
    <property type="evidence" value="ECO:0007669"/>
    <property type="project" value="UniProtKB-ARBA"/>
</dbReference>
<protein>
    <submittedName>
        <fullName evidence="10">Heavy metal translocating P-type ATPase</fullName>
    </submittedName>
</protein>
<dbReference type="Pfam" id="PF00403">
    <property type="entry name" value="HMA"/>
    <property type="match status" value="1"/>
</dbReference>
<dbReference type="Pfam" id="PF00702">
    <property type="entry name" value="Hydrolase"/>
    <property type="match status" value="1"/>
</dbReference>
<dbReference type="GO" id="GO:0005524">
    <property type="term" value="F:ATP binding"/>
    <property type="evidence" value="ECO:0007669"/>
    <property type="project" value="UniProtKB-UniRule"/>
</dbReference>
<keyword evidence="5" id="KW-1278">Translocase</keyword>
<name>A0A059FRY5_9PROT</name>
<dbReference type="InterPro" id="IPR023298">
    <property type="entry name" value="ATPase_P-typ_TM_dom_sf"/>
</dbReference>
<dbReference type="GO" id="GO:0046872">
    <property type="term" value="F:metal ion binding"/>
    <property type="evidence" value="ECO:0007669"/>
    <property type="project" value="UniProtKB-KW"/>
</dbReference>
<dbReference type="InterPro" id="IPR036163">
    <property type="entry name" value="HMA_dom_sf"/>
</dbReference>
<feature type="transmembrane region" description="Helical" evidence="8">
    <location>
        <begin position="168"/>
        <end position="187"/>
    </location>
</feature>
<dbReference type="InterPro" id="IPR023214">
    <property type="entry name" value="HAD_sf"/>
</dbReference>
<evidence type="ECO:0000256" key="2">
    <source>
        <dbReference type="ARBA" id="ARBA00006024"/>
    </source>
</evidence>
<dbReference type="NCBIfam" id="TIGR01525">
    <property type="entry name" value="ATPase-IB_hvy"/>
    <property type="match status" value="1"/>
</dbReference>
<organism evidence="10 11">
    <name type="scientific">Hyphomonas johnsonii MHS-2</name>
    <dbReference type="NCBI Taxonomy" id="1280950"/>
    <lineage>
        <taxon>Bacteria</taxon>
        <taxon>Pseudomonadati</taxon>
        <taxon>Pseudomonadota</taxon>
        <taxon>Alphaproteobacteria</taxon>
        <taxon>Hyphomonadales</taxon>
        <taxon>Hyphomonadaceae</taxon>
        <taxon>Hyphomonas</taxon>
    </lineage>
</organism>
<dbReference type="Proteomes" id="UP000025171">
    <property type="component" value="Unassembled WGS sequence"/>
</dbReference>